<feature type="transmembrane region" description="Helical" evidence="8">
    <location>
        <begin position="175"/>
        <end position="196"/>
    </location>
</feature>
<dbReference type="AlphaFoldDB" id="H6LJ08"/>
<sequence>MLTLTKRLSASICQSLNITGDKREVVEYGMIALIQILVLIPAIIIIGSLTGTALSALIICFSASLLRKSSGGVHVSSINICTIMGITFCVGASVLIQYFLDSHVSINVLLAVVIISFLIALAVILTKAPVDTENKPIRTAKKKKRLRKEALFILAFYAGISVLLIYFSFNYRITTVYLWSILFGMMWQVLTLTQIGEKIIGGIDKKLCQIWKLARSSR</sequence>
<evidence type="ECO:0000313" key="10">
    <source>
        <dbReference type="Proteomes" id="UP000007177"/>
    </source>
</evidence>
<organism evidence="9 10">
    <name type="scientific">Acetobacterium woodii (strain ATCC 29683 / DSM 1030 / JCM 2381 / KCTC 1655 / WB1)</name>
    <dbReference type="NCBI Taxonomy" id="931626"/>
    <lineage>
        <taxon>Bacteria</taxon>
        <taxon>Bacillati</taxon>
        <taxon>Bacillota</taxon>
        <taxon>Clostridia</taxon>
        <taxon>Eubacteriales</taxon>
        <taxon>Eubacteriaceae</taxon>
        <taxon>Acetobacterium</taxon>
    </lineage>
</organism>
<gene>
    <name evidence="9" type="primary">agrB</name>
    <name evidence="9" type="ordered locus">Awo_c05720</name>
</gene>
<accession>H6LJ08</accession>
<feature type="transmembrane region" description="Helical" evidence="8">
    <location>
        <begin position="150"/>
        <end position="169"/>
    </location>
</feature>
<evidence type="ECO:0000256" key="2">
    <source>
        <dbReference type="ARBA" id="ARBA00022654"/>
    </source>
</evidence>
<dbReference type="GO" id="GO:0016020">
    <property type="term" value="C:membrane"/>
    <property type="evidence" value="ECO:0007669"/>
    <property type="project" value="InterPro"/>
</dbReference>
<dbReference type="GO" id="GO:0006508">
    <property type="term" value="P:proteolysis"/>
    <property type="evidence" value="ECO:0007669"/>
    <property type="project" value="UniProtKB-KW"/>
</dbReference>
<keyword evidence="5" id="KW-0378">Hydrolase</keyword>
<evidence type="ECO:0000313" key="9">
    <source>
        <dbReference type="EMBL" id="AFA47371.1"/>
    </source>
</evidence>
<evidence type="ECO:0000256" key="8">
    <source>
        <dbReference type="SAM" id="Phobius"/>
    </source>
</evidence>
<evidence type="ECO:0000256" key="3">
    <source>
        <dbReference type="ARBA" id="ARBA00022670"/>
    </source>
</evidence>
<feature type="transmembrane region" description="Helical" evidence="8">
    <location>
        <begin position="106"/>
        <end position="130"/>
    </location>
</feature>
<dbReference type="EMBL" id="CP002987">
    <property type="protein sequence ID" value="AFA47371.1"/>
    <property type="molecule type" value="Genomic_DNA"/>
</dbReference>
<dbReference type="STRING" id="931626.Awo_c05720"/>
<dbReference type="SMART" id="SM00793">
    <property type="entry name" value="AgrB"/>
    <property type="match status" value="1"/>
</dbReference>
<dbReference type="RefSeq" id="WP_014354974.1">
    <property type="nucleotide sequence ID" value="NC_016894.1"/>
</dbReference>
<evidence type="ECO:0000256" key="6">
    <source>
        <dbReference type="ARBA" id="ARBA00022989"/>
    </source>
</evidence>
<proteinExistence type="predicted"/>
<evidence type="ECO:0000256" key="5">
    <source>
        <dbReference type="ARBA" id="ARBA00022801"/>
    </source>
</evidence>
<evidence type="ECO:0000256" key="1">
    <source>
        <dbReference type="ARBA" id="ARBA00022475"/>
    </source>
</evidence>
<evidence type="ECO:0000256" key="7">
    <source>
        <dbReference type="ARBA" id="ARBA00023136"/>
    </source>
</evidence>
<keyword evidence="1" id="KW-1003">Cell membrane</keyword>
<dbReference type="KEGG" id="awo:Awo_c05720"/>
<keyword evidence="4 8" id="KW-0812">Transmembrane</keyword>
<dbReference type="HOGENOM" id="CLU_098969_0_1_9"/>
<dbReference type="InterPro" id="IPR006741">
    <property type="entry name" value="AgrB"/>
</dbReference>
<dbReference type="Pfam" id="PF04647">
    <property type="entry name" value="AgrB"/>
    <property type="match status" value="1"/>
</dbReference>
<dbReference type="GO" id="GO:0008233">
    <property type="term" value="F:peptidase activity"/>
    <property type="evidence" value="ECO:0007669"/>
    <property type="project" value="UniProtKB-KW"/>
</dbReference>
<evidence type="ECO:0000256" key="4">
    <source>
        <dbReference type="ARBA" id="ARBA00022692"/>
    </source>
</evidence>
<reference evidence="9 10" key="2">
    <citation type="journal article" date="2012" name="PLoS ONE">
        <title>An ancient pathway combining carbon dioxide fixation with the generation and utilization of a sodium ion gradient for ATP synthesis.</title>
        <authorList>
            <person name="Poehlein A."/>
            <person name="Schmidt S."/>
            <person name="Kaster A.K."/>
            <person name="Goenrich M."/>
            <person name="Vollmers J."/>
            <person name="Thurmer A."/>
            <person name="Bertsch J."/>
            <person name="Schuchmann K."/>
            <person name="Voigt B."/>
            <person name="Hecker M."/>
            <person name="Daniel R."/>
            <person name="Thauer R.K."/>
            <person name="Gottschalk G."/>
            <person name="Muller V."/>
        </authorList>
    </citation>
    <scope>NUCLEOTIDE SEQUENCE [LARGE SCALE GENOMIC DNA]</scope>
    <source>
        <strain evidence="10">ATCC 29683 / DSM 1030 / JCM 2381 / KCTC 1655 / WB1</strain>
    </source>
</reference>
<dbReference type="OrthoDB" id="2854767at2"/>
<dbReference type="eggNOG" id="COG4512">
    <property type="taxonomic scope" value="Bacteria"/>
</dbReference>
<feature type="transmembrane region" description="Helical" evidence="8">
    <location>
        <begin position="33"/>
        <end position="66"/>
    </location>
</feature>
<keyword evidence="2" id="KW-0673">Quorum sensing</keyword>
<keyword evidence="10" id="KW-1185">Reference proteome</keyword>
<keyword evidence="7 8" id="KW-0472">Membrane</keyword>
<protein>
    <submittedName>
        <fullName evidence="9">Accessory gene regulator B</fullName>
    </submittedName>
</protein>
<feature type="transmembrane region" description="Helical" evidence="8">
    <location>
        <begin position="78"/>
        <end position="100"/>
    </location>
</feature>
<dbReference type="GO" id="GO:0009372">
    <property type="term" value="P:quorum sensing"/>
    <property type="evidence" value="ECO:0007669"/>
    <property type="project" value="UniProtKB-KW"/>
</dbReference>
<dbReference type="Proteomes" id="UP000007177">
    <property type="component" value="Chromosome"/>
</dbReference>
<name>H6LJ08_ACEWD</name>
<keyword evidence="6 8" id="KW-1133">Transmembrane helix</keyword>
<reference evidence="10" key="1">
    <citation type="submission" date="2011-07" db="EMBL/GenBank/DDBJ databases">
        <title>Complete genome sequence of Acetobacterium woodii.</title>
        <authorList>
            <person name="Poehlein A."/>
            <person name="Schmidt S."/>
            <person name="Kaster A.-K."/>
            <person name="Goenrich M."/>
            <person name="Vollmers J."/>
            <person name="Thuermer A."/>
            <person name="Gottschalk G."/>
            <person name="Thauer R.K."/>
            <person name="Daniel R."/>
            <person name="Mueller V."/>
        </authorList>
    </citation>
    <scope>NUCLEOTIDE SEQUENCE [LARGE SCALE GENOMIC DNA]</scope>
    <source>
        <strain evidence="10">ATCC 29683 / DSM 1030 / JCM 2381 / KCTC 1655 / WB1</strain>
    </source>
</reference>
<keyword evidence="3" id="KW-0645">Protease</keyword>